<evidence type="ECO:0000256" key="1">
    <source>
        <dbReference type="SAM" id="MobiDB-lite"/>
    </source>
</evidence>
<accession>A0AA37TPM2</accession>
<name>A0AA37TPM2_9GAMM</name>
<evidence type="ECO:0000313" key="3">
    <source>
        <dbReference type="EMBL" id="GLS82092.1"/>
    </source>
</evidence>
<organism evidence="3 4">
    <name type="scientific">Paraferrimonas haliotis</name>
    <dbReference type="NCBI Taxonomy" id="2013866"/>
    <lineage>
        <taxon>Bacteria</taxon>
        <taxon>Pseudomonadati</taxon>
        <taxon>Pseudomonadota</taxon>
        <taxon>Gammaproteobacteria</taxon>
        <taxon>Alteromonadales</taxon>
        <taxon>Ferrimonadaceae</taxon>
        <taxon>Paraferrimonas</taxon>
    </lineage>
</organism>
<feature type="transmembrane region" description="Helical" evidence="2">
    <location>
        <begin position="21"/>
        <end position="39"/>
    </location>
</feature>
<proteinExistence type="predicted"/>
<keyword evidence="2" id="KW-1133">Transmembrane helix</keyword>
<evidence type="ECO:0000313" key="4">
    <source>
        <dbReference type="Proteomes" id="UP001157439"/>
    </source>
</evidence>
<reference evidence="3 4" key="1">
    <citation type="journal article" date="2014" name="Int. J. Syst. Evol. Microbiol.">
        <title>Complete genome sequence of Corynebacterium casei LMG S-19264T (=DSM 44701T), isolated from a smear-ripened cheese.</title>
        <authorList>
            <consortium name="US DOE Joint Genome Institute (JGI-PGF)"/>
            <person name="Walter F."/>
            <person name="Albersmeier A."/>
            <person name="Kalinowski J."/>
            <person name="Ruckert C."/>
        </authorList>
    </citation>
    <scope>NUCLEOTIDE SEQUENCE [LARGE SCALE GENOMIC DNA]</scope>
    <source>
        <strain evidence="3 4">NBRC 112785</strain>
    </source>
</reference>
<feature type="region of interest" description="Disordered" evidence="1">
    <location>
        <begin position="83"/>
        <end position="116"/>
    </location>
</feature>
<evidence type="ECO:0008006" key="5">
    <source>
        <dbReference type="Google" id="ProtNLM"/>
    </source>
</evidence>
<sequence>MVASFLSRMKQGHFQFQRRGLPKFVAIAVTFMLILGFLVLLPLLLLLGLIGLILTLVMGKSVTKQHQKMWNHYHDLSVFPGATNRRRYHTPNSNGDEYSGRTFEHQPDSNNSKAAD</sequence>
<feature type="compositionally biased region" description="Basic and acidic residues" evidence="1">
    <location>
        <begin position="98"/>
        <end position="107"/>
    </location>
</feature>
<evidence type="ECO:0000256" key="2">
    <source>
        <dbReference type="SAM" id="Phobius"/>
    </source>
</evidence>
<dbReference type="EMBL" id="BSPO01000001">
    <property type="protein sequence ID" value="GLS82092.1"/>
    <property type="molecule type" value="Genomic_DNA"/>
</dbReference>
<keyword evidence="2" id="KW-0812">Transmembrane</keyword>
<comment type="caution">
    <text evidence="3">The sequence shown here is derived from an EMBL/GenBank/DDBJ whole genome shotgun (WGS) entry which is preliminary data.</text>
</comment>
<dbReference type="AlphaFoldDB" id="A0AA37TPM2"/>
<protein>
    <recommendedName>
        <fullName evidence="5">DUF3742 family protein</fullName>
    </recommendedName>
</protein>
<gene>
    <name evidence="3" type="ORF">GCM10007894_00690</name>
</gene>
<keyword evidence="2" id="KW-0472">Membrane</keyword>
<dbReference type="Proteomes" id="UP001157439">
    <property type="component" value="Unassembled WGS sequence"/>
</dbReference>
<keyword evidence="4" id="KW-1185">Reference proteome</keyword>
<dbReference type="RefSeq" id="WP_095497661.1">
    <property type="nucleotide sequence ID" value="NZ_BSPO01000001.1"/>
</dbReference>